<dbReference type="InterPro" id="IPR000871">
    <property type="entry name" value="Beta-lactam_class-A"/>
</dbReference>
<dbReference type="Gene3D" id="3.40.710.10">
    <property type="entry name" value="DD-peptidase/beta-lactamase superfamily"/>
    <property type="match status" value="1"/>
</dbReference>
<dbReference type="RefSeq" id="WP_081865029.1">
    <property type="nucleotide sequence ID" value="NZ_ASRX01000027.1"/>
</dbReference>
<dbReference type="eggNOG" id="COG2367">
    <property type="taxonomic scope" value="Bacteria"/>
</dbReference>
<dbReference type="InterPro" id="IPR045155">
    <property type="entry name" value="Beta-lactam_cat"/>
</dbReference>
<feature type="domain" description="Beta-lactamase class A catalytic" evidence="3">
    <location>
        <begin position="201"/>
        <end position="297"/>
    </location>
</feature>
<dbReference type="GO" id="GO:0030655">
    <property type="term" value="P:beta-lactam antibiotic catabolic process"/>
    <property type="evidence" value="ECO:0007669"/>
    <property type="project" value="InterPro"/>
</dbReference>
<dbReference type="PANTHER" id="PTHR35333:SF5">
    <property type="entry name" value="CONSERVED LIPOPROTEIN LPQF-RELATED"/>
    <property type="match status" value="1"/>
</dbReference>
<feature type="region of interest" description="Disordered" evidence="2">
    <location>
        <begin position="45"/>
        <end position="82"/>
    </location>
</feature>
<dbReference type="PANTHER" id="PTHR35333">
    <property type="entry name" value="BETA-LACTAMASE"/>
    <property type="match status" value="1"/>
</dbReference>
<evidence type="ECO:0000256" key="1">
    <source>
        <dbReference type="ARBA" id="ARBA00001526"/>
    </source>
</evidence>
<dbReference type="SUPFAM" id="SSF56601">
    <property type="entry name" value="beta-lactamase/transpeptidase-like"/>
    <property type="match status" value="1"/>
</dbReference>
<sequence length="455" mass="48472">MDSLAREPALSGHAPRVSASVRAPRTARAVALTSLLALTACASATPPAAEPRCPPATTPTAATTQATPAAPPAAPSQSAVNAPLPKAPEEALSRLLSAPRAEPAWFSPDFLAKVPPSVIDGVLKQLRDDIGAFVSVTVAADHSYVTRFARGTVPTRARIDAEGRFTTLFFGQPDIERADLDGALKALAALPGKRHVLVTTDGKDRIAEGADQPLAVGSAFKLAVLAALRGQVDARKRTWKDVITLDPEHRSLPSGLLQEWPAGSMLTLQSLAALMIARSDNTATDALISLLGRAAIEPLAPHARPFLTTRQTFVLKSKGGEALLGKWRKGDEVARRAMLAEIDKRPLPPVDAFPEGPTAIEDVEWDFSARELCALMDKVHDLPLFSINPGVARARDWERVAYKGGSEPGVLNLTTRVTGKGHTHCVVVTLNNDKPIDETRVFGIYGQMLSALRSQ</sequence>
<dbReference type="AlphaFoldDB" id="A0A017T780"/>
<evidence type="ECO:0000313" key="4">
    <source>
        <dbReference type="EMBL" id="EYF05064.1"/>
    </source>
</evidence>
<comment type="caution">
    <text evidence="4">The sequence shown here is derived from an EMBL/GenBank/DDBJ whole genome shotgun (WGS) entry which is preliminary data.</text>
</comment>
<dbReference type="OrthoDB" id="108135at2"/>
<dbReference type="GO" id="GO:0046677">
    <property type="term" value="P:response to antibiotic"/>
    <property type="evidence" value="ECO:0007669"/>
    <property type="project" value="InterPro"/>
</dbReference>
<name>A0A017T780_9BACT</name>
<feature type="region of interest" description="Disordered" evidence="2">
    <location>
        <begin position="1"/>
        <end position="23"/>
    </location>
</feature>
<evidence type="ECO:0000259" key="3">
    <source>
        <dbReference type="Pfam" id="PF13354"/>
    </source>
</evidence>
<dbReference type="EMBL" id="ASRX01000027">
    <property type="protein sequence ID" value="EYF05064.1"/>
    <property type="molecule type" value="Genomic_DNA"/>
</dbReference>
<dbReference type="InterPro" id="IPR012338">
    <property type="entry name" value="Beta-lactam/transpept-like"/>
</dbReference>
<protein>
    <submittedName>
        <fullName evidence="4">Putative beta-lactamase</fullName>
    </submittedName>
</protein>
<feature type="compositionally biased region" description="Low complexity" evidence="2">
    <location>
        <begin position="58"/>
        <end position="68"/>
    </location>
</feature>
<keyword evidence="5" id="KW-1185">Reference proteome</keyword>
<evidence type="ECO:0000256" key="2">
    <source>
        <dbReference type="SAM" id="MobiDB-lite"/>
    </source>
</evidence>
<dbReference type="GO" id="GO:0008800">
    <property type="term" value="F:beta-lactamase activity"/>
    <property type="evidence" value="ECO:0007669"/>
    <property type="project" value="UniProtKB-EC"/>
</dbReference>
<dbReference type="Proteomes" id="UP000019678">
    <property type="component" value="Unassembled WGS sequence"/>
</dbReference>
<dbReference type="STRING" id="1192034.CAP_3654"/>
<gene>
    <name evidence="4" type="ORF">CAP_3654</name>
</gene>
<accession>A0A017T780</accession>
<dbReference type="Pfam" id="PF13354">
    <property type="entry name" value="Beta-lactamase2"/>
    <property type="match status" value="1"/>
</dbReference>
<organism evidence="4 5">
    <name type="scientific">Chondromyces apiculatus DSM 436</name>
    <dbReference type="NCBI Taxonomy" id="1192034"/>
    <lineage>
        <taxon>Bacteria</taxon>
        <taxon>Pseudomonadati</taxon>
        <taxon>Myxococcota</taxon>
        <taxon>Polyangia</taxon>
        <taxon>Polyangiales</taxon>
        <taxon>Polyangiaceae</taxon>
        <taxon>Chondromyces</taxon>
    </lineage>
</organism>
<proteinExistence type="predicted"/>
<reference evidence="4 5" key="1">
    <citation type="submission" date="2013-05" db="EMBL/GenBank/DDBJ databases">
        <title>Genome assembly of Chondromyces apiculatus DSM 436.</title>
        <authorList>
            <person name="Sharma G."/>
            <person name="Khatri I."/>
            <person name="Kaur C."/>
            <person name="Mayilraj S."/>
            <person name="Subramanian S."/>
        </authorList>
    </citation>
    <scope>NUCLEOTIDE SEQUENCE [LARGE SCALE GENOMIC DNA]</scope>
    <source>
        <strain evidence="4 5">DSM 436</strain>
    </source>
</reference>
<comment type="catalytic activity">
    <reaction evidence="1">
        <text>a beta-lactam + H2O = a substituted beta-amino acid</text>
        <dbReference type="Rhea" id="RHEA:20401"/>
        <dbReference type="ChEBI" id="CHEBI:15377"/>
        <dbReference type="ChEBI" id="CHEBI:35627"/>
        <dbReference type="ChEBI" id="CHEBI:140347"/>
        <dbReference type="EC" id="3.5.2.6"/>
    </reaction>
</comment>
<feature type="compositionally biased region" description="Pro residues" evidence="2">
    <location>
        <begin position="48"/>
        <end position="57"/>
    </location>
</feature>
<evidence type="ECO:0000313" key="5">
    <source>
        <dbReference type="Proteomes" id="UP000019678"/>
    </source>
</evidence>